<dbReference type="SUPFAM" id="SSF63829">
    <property type="entry name" value="Calcium-dependent phosphotriesterase"/>
    <property type="match status" value="1"/>
</dbReference>
<evidence type="ECO:0000313" key="3">
    <source>
        <dbReference type="EMBL" id="GHB33686.1"/>
    </source>
</evidence>
<dbReference type="Gene3D" id="2.120.10.30">
    <property type="entry name" value="TolB, C-terminal domain"/>
    <property type="match status" value="1"/>
</dbReference>
<gene>
    <name evidence="3" type="primary">xylC</name>
    <name evidence="3" type="ORF">GCM10009038_35870</name>
</gene>
<proteinExistence type="inferred from homology"/>
<evidence type="ECO:0000259" key="2">
    <source>
        <dbReference type="Pfam" id="PF08450"/>
    </source>
</evidence>
<dbReference type="InterPro" id="IPR011042">
    <property type="entry name" value="6-blade_b-propeller_TolB-like"/>
</dbReference>
<evidence type="ECO:0000313" key="4">
    <source>
        <dbReference type="Proteomes" id="UP000646745"/>
    </source>
</evidence>
<feature type="domain" description="SMP-30/Gluconolactonase/LRE-like region" evidence="2">
    <location>
        <begin position="15"/>
        <end position="257"/>
    </location>
</feature>
<dbReference type="PANTHER" id="PTHR10907">
    <property type="entry name" value="REGUCALCIN"/>
    <property type="match status" value="1"/>
</dbReference>
<comment type="similarity">
    <text evidence="1">Belongs to the SMP-30/CGR1 family.</text>
</comment>
<dbReference type="Pfam" id="PF08450">
    <property type="entry name" value="SGL"/>
    <property type="match status" value="1"/>
</dbReference>
<comment type="caution">
    <text evidence="3">The sequence shown here is derived from an EMBL/GenBank/DDBJ whole genome shotgun (WGS) entry which is preliminary data.</text>
</comment>
<accession>A0ABQ3EG38</accession>
<protein>
    <submittedName>
        <fullName evidence="3">Gluconolaconase</fullName>
    </submittedName>
</protein>
<sequence length="293" mass="31984">MPGNVTVVWEVRAELGEGPLWSDAHRALLFVDIHAARLHAFFPDDGSRRSWDLDESCCWLLPTTTGNFVAGLRSGIAELQLGEHGPRVGKRLTPIDWLPEGDRLNDAKTDPAGRVWFGSMDDREIHARGYLYRLDSRGVTEMDRNYHVTNGPAISPDGSTLYHNDSARQTVFAFDLDSDGKLHGRRTHIQLEPGSGHPDGMTCDREGGLWIALWDGARVARYHPDGTLDREVALPVSRPTSCAFGGDDWQRLFVTSAAVGCADEPLAGALFEIAVDIGGNPVVPAALPSSHAL</sequence>
<dbReference type="InterPro" id="IPR013658">
    <property type="entry name" value="SGL"/>
</dbReference>
<evidence type="ECO:0000256" key="1">
    <source>
        <dbReference type="ARBA" id="ARBA00008853"/>
    </source>
</evidence>
<dbReference type="EMBL" id="BMZI01000009">
    <property type="protein sequence ID" value="GHB33686.1"/>
    <property type="molecule type" value="Genomic_DNA"/>
</dbReference>
<reference evidence="4" key="1">
    <citation type="journal article" date="2019" name="Int. J. Syst. Evol. Microbiol.">
        <title>The Global Catalogue of Microorganisms (GCM) 10K type strain sequencing project: providing services to taxonomists for standard genome sequencing and annotation.</title>
        <authorList>
            <consortium name="The Broad Institute Genomics Platform"/>
            <consortium name="The Broad Institute Genome Sequencing Center for Infectious Disease"/>
            <person name="Wu L."/>
            <person name="Ma J."/>
        </authorList>
    </citation>
    <scope>NUCLEOTIDE SEQUENCE [LARGE SCALE GENOMIC DNA]</scope>
    <source>
        <strain evidence="4">KCTC 32998</strain>
    </source>
</reference>
<dbReference type="RefSeq" id="WP_189446124.1">
    <property type="nucleotide sequence ID" value="NZ_BMZI01000009.1"/>
</dbReference>
<dbReference type="PANTHER" id="PTHR10907:SF47">
    <property type="entry name" value="REGUCALCIN"/>
    <property type="match status" value="1"/>
</dbReference>
<keyword evidence="4" id="KW-1185">Reference proteome</keyword>
<dbReference type="InterPro" id="IPR005511">
    <property type="entry name" value="SMP-30"/>
</dbReference>
<organism evidence="3 4">
    <name type="scientific">Salinicola rhizosphaerae</name>
    <dbReference type="NCBI Taxonomy" id="1443141"/>
    <lineage>
        <taxon>Bacteria</taxon>
        <taxon>Pseudomonadati</taxon>
        <taxon>Pseudomonadota</taxon>
        <taxon>Gammaproteobacteria</taxon>
        <taxon>Oceanospirillales</taxon>
        <taxon>Halomonadaceae</taxon>
        <taxon>Salinicola</taxon>
    </lineage>
</organism>
<dbReference type="Proteomes" id="UP000646745">
    <property type="component" value="Unassembled WGS sequence"/>
</dbReference>
<name>A0ABQ3EG38_9GAMM</name>
<dbReference type="PRINTS" id="PR01790">
    <property type="entry name" value="SMP30FAMILY"/>
</dbReference>